<feature type="region of interest" description="Disordered" evidence="3">
    <location>
        <begin position="1066"/>
        <end position="1085"/>
    </location>
</feature>
<feature type="compositionally biased region" description="Acidic residues" evidence="3">
    <location>
        <begin position="709"/>
        <end position="739"/>
    </location>
</feature>
<dbReference type="GO" id="GO:0019888">
    <property type="term" value="F:protein phosphatase regulator activity"/>
    <property type="evidence" value="ECO:0007669"/>
    <property type="project" value="TreeGrafter"/>
</dbReference>
<sequence length="1234" mass="142163">MESGLYWKFKNDTSAFEVNRFIQENDLEGALNYEGLLHEIKSENYDLLNFLSREENLKKILSYIIEESEEKNNYDKSYKYPYKCHQIISTENKLIIDSIVYNNKLMKYFWKFILKKEQLNEVLAGYFSRCAISIYNKNTKEVVNFLKKKKNLYLKGFLFHFYSRNITELFKVLLFVKIPYLCIFDNKNIIFYILSNLNGNFCKNLYITSDREDNITCLIRDIFVRKTEIYYFNYFLIDLSSQLSFSYLIKCVFSKCPYTISAAITIISDLLHYTVLAKTYSNIDFYECMQLYNKEEELNKNQTNRINDMADLEIIRTKKKKNKKKKKKKKKKKRKSNKIIEENSYTSKTYITGSSGKMKEPPTTTASPFFDAGEHFDMGAIFNAGALFDTGGADYATAVRDYSAAGDYNDVRDYTAGSASNDQEKYEKEKREIEKTEMEKEDNISKEKQLNHVSKKIKEEKSGTGEELPPDGINQLKEEMKEGNINIHPEYGIVDGWNHIEAEPNQQQLNCQNGSSFTQGNSTTRTSSNTFNICTERTTLLCMDNGTYIENNVTTPHREDVANERLSYETHTGIKEEESFSLSHGDDNDVIPFRGNIFDNGELDHDPFNVHHVMKKDKSNVGNDNSFDNDTFLRFVDNSNQNDDTESYRDGKNERISDNDNNCFSYGSDFSSTDSSDDEGLEHLTRIKFEDVLNRMKQIASNRKVNIEGGEEAEEVGEAGEAEEVDEVDEAGEANEADEEGARDGSHYDCPYNGSHDDRHDDLQNDPQNDPQDDPHGNIYDSPYDGNHNGRKCRDHGKKKEEEAFRLFRKEEGESNIPLDKWIECLENTTFVDICFFGYIKDIMKLYVKNINKNKSKNILGFTTLEIIQLIKTLIKTKSKNILTEIIDEGFFDISIDIFFKYKWNNLLHISVCDLLQTIIFKENEYSYLLYYILALTTFLPKCLRYFDAVRRCRNIKNKKKKKKFESLIDCGYKAHLLHICQILSNKSLEIKWLSNFLVTVSGWNDIIIDELNHYSMYFNDNNYADERKSDDADDAEFVQASALANGSRNGTANGSGVHHATAIGTIGGLGNTEEHTSEQCGQGDGSFGNYSNVIDMLFNENKNDYAKYENDCLKNNSEYASNSNGNFDSNNTKMRDNHNNVGEDFNKEDEHCVDMDFALNNYKSAYDDKFENFGESIDMHLQNESSLFACTANEYLYDHINANIPNQQDLGNPEGDPLGGGNGEESQFADEQH</sequence>
<evidence type="ECO:0000256" key="2">
    <source>
        <dbReference type="ARBA" id="ARBA00023306"/>
    </source>
</evidence>
<proteinExistence type="inferred from homology"/>
<dbReference type="VEuPathDB" id="PlasmoDB:POWCR01_050024300"/>
<feature type="region of interest" description="Disordered" evidence="3">
    <location>
        <begin position="637"/>
        <end position="662"/>
    </location>
</feature>
<dbReference type="PANTHER" id="PTHR12634:SF8">
    <property type="entry name" value="FIERY MOUNTAIN, ISOFORM D"/>
    <property type="match status" value="1"/>
</dbReference>
<dbReference type="AlphaFoldDB" id="A0A1C3KPF0"/>
<feature type="region of interest" description="Disordered" evidence="3">
    <location>
        <begin position="706"/>
        <end position="797"/>
    </location>
</feature>
<protein>
    <recommendedName>
        <fullName evidence="6">Protein SOC1</fullName>
    </recommendedName>
</protein>
<evidence type="ECO:0008006" key="6">
    <source>
        <dbReference type="Google" id="ProtNLM"/>
    </source>
</evidence>
<name>A0A1C3KPF0_PLAOA</name>
<feature type="region of interest" description="Disordered" evidence="3">
    <location>
        <begin position="1207"/>
        <end position="1234"/>
    </location>
</feature>
<accession>A0A1C3KPF0</accession>
<feature type="region of interest" description="Disordered" evidence="3">
    <location>
        <begin position="415"/>
        <end position="446"/>
    </location>
</feature>
<evidence type="ECO:0000256" key="3">
    <source>
        <dbReference type="SAM" id="MobiDB-lite"/>
    </source>
</evidence>
<comment type="similarity">
    <text evidence="1">Belongs to the SAPS family.</text>
</comment>
<reference evidence="4 5" key="1">
    <citation type="submission" date="2016-06" db="EMBL/GenBank/DDBJ databases">
        <authorList>
            <consortium name="Pathogen Informatics"/>
        </authorList>
    </citation>
    <scope>NUCLEOTIDE SEQUENCE [LARGE SCALE GENOMIC DNA]</scope>
    <source>
        <strain evidence="4">PowCR01</strain>
    </source>
</reference>
<keyword evidence="2" id="KW-0131">Cell cycle</keyword>
<dbReference type="Proteomes" id="UP000243200">
    <property type="component" value="Chromosome 5"/>
</dbReference>
<feature type="region of interest" description="Disordered" evidence="3">
    <location>
        <begin position="319"/>
        <end position="338"/>
    </location>
</feature>
<dbReference type="PANTHER" id="PTHR12634">
    <property type="entry name" value="SIT4 YEAST -ASSOCIATING PROTEIN-RELATED"/>
    <property type="match status" value="1"/>
</dbReference>
<dbReference type="GO" id="GO:0019903">
    <property type="term" value="F:protein phosphatase binding"/>
    <property type="evidence" value="ECO:0007669"/>
    <property type="project" value="InterPro"/>
</dbReference>
<gene>
    <name evidence="4" type="primary">PowCR01_050024300</name>
    <name evidence="4" type="ORF">POWCR01_050024300</name>
</gene>
<evidence type="ECO:0000256" key="1">
    <source>
        <dbReference type="ARBA" id="ARBA00006180"/>
    </source>
</evidence>
<feature type="compositionally biased region" description="Basic and acidic residues" evidence="3">
    <location>
        <begin position="646"/>
        <end position="658"/>
    </location>
</feature>
<dbReference type="EMBL" id="LT594509">
    <property type="protein sequence ID" value="SBT75951.1"/>
    <property type="molecule type" value="Genomic_DNA"/>
</dbReference>
<organism evidence="4 5">
    <name type="scientific">Plasmodium ovale</name>
    <name type="common">malaria parasite P. ovale</name>
    <dbReference type="NCBI Taxonomy" id="36330"/>
    <lineage>
        <taxon>Eukaryota</taxon>
        <taxon>Sar</taxon>
        <taxon>Alveolata</taxon>
        <taxon>Apicomplexa</taxon>
        <taxon>Aconoidasida</taxon>
        <taxon>Haemosporida</taxon>
        <taxon>Plasmodiidae</taxon>
        <taxon>Plasmodium</taxon>
        <taxon>Plasmodium (Plasmodium)</taxon>
    </lineage>
</organism>
<dbReference type="VEuPathDB" id="PlasmoDB:PocGH01_05029300"/>
<evidence type="ECO:0000313" key="5">
    <source>
        <dbReference type="Proteomes" id="UP000243200"/>
    </source>
</evidence>
<evidence type="ECO:0000313" key="4">
    <source>
        <dbReference type="EMBL" id="SBT75951.1"/>
    </source>
</evidence>
<feature type="compositionally biased region" description="Basic and acidic residues" evidence="3">
    <location>
        <begin position="422"/>
        <end position="446"/>
    </location>
</feature>
<feature type="compositionally biased region" description="Basic residues" evidence="3">
    <location>
        <begin position="319"/>
        <end position="337"/>
    </location>
</feature>
<dbReference type="OrthoDB" id="295029at2759"/>
<dbReference type="InterPro" id="IPR007587">
    <property type="entry name" value="SAPS"/>
</dbReference>